<organism evidence="2 3">
    <name type="scientific">Oleiagrimonas soli</name>
    <dbReference type="NCBI Taxonomy" id="1543381"/>
    <lineage>
        <taxon>Bacteria</taxon>
        <taxon>Pseudomonadati</taxon>
        <taxon>Pseudomonadota</taxon>
        <taxon>Gammaproteobacteria</taxon>
        <taxon>Lysobacterales</taxon>
        <taxon>Rhodanobacteraceae</taxon>
        <taxon>Oleiagrimonas</taxon>
    </lineage>
</organism>
<protein>
    <submittedName>
        <fullName evidence="2">Uncharacterized protein</fullName>
    </submittedName>
</protein>
<comment type="caution">
    <text evidence="2">The sequence shown here is derived from an EMBL/GenBank/DDBJ whole genome shotgun (WGS) entry which is preliminary data.</text>
</comment>
<dbReference type="Proteomes" id="UP000560000">
    <property type="component" value="Unassembled WGS sequence"/>
</dbReference>
<proteinExistence type="predicted"/>
<dbReference type="EMBL" id="JACHET010000001">
    <property type="protein sequence ID" value="MBB6185388.1"/>
    <property type="molecule type" value="Genomic_DNA"/>
</dbReference>
<evidence type="ECO:0000313" key="3">
    <source>
        <dbReference type="Proteomes" id="UP000560000"/>
    </source>
</evidence>
<dbReference type="AlphaFoldDB" id="A0A841KTX1"/>
<feature type="region of interest" description="Disordered" evidence="1">
    <location>
        <begin position="97"/>
        <end position="117"/>
    </location>
</feature>
<gene>
    <name evidence="2" type="ORF">HNQ86_002733</name>
</gene>
<reference evidence="2 3" key="1">
    <citation type="submission" date="2020-08" db="EMBL/GenBank/DDBJ databases">
        <title>Genomic Encyclopedia of Type Strains, Phase IV (KMG-IV): sequencing the most valuable type-strain genomes for metagenomic binning, comparative biology and taxonomic classification.</title>
        <authorList>
            <person name="Goeker M."/>
        </authorList>
    </citation>
    <scope>NUCLEOTIDE SEQUENCE [LARGE SCALE GENOMIC DNA]</scope>
    <source>
        <strain evidence="2 3">DSM 107085</strain>
    </source>
</reference>
<accession>A0A841KTX1</accession>
<dbReference type="RefSeq" id="WP_043102305.1">
    <property type="nucleotide sequence ID" value="NZ_JACHET010000001.1"/>
</dbReference>
<sequence>MASMVWVLFAADVRFVRDFSHFFMVMVLESVDGALQLFGALEGRVLFARLIHRVQQGDCIMEINKVTGCTIRPFGRVVASEISRKQTEELKKGCYHSVTSGSVSNDIPDASDPGFLP</sequence>
<evidence type="ECO:0000256" key="1">
    <source>
        <dbReference type="SAM" id="MobiDB-lite"/>
    </source>
</evidence>
<evidence type="ECO:0000313" key="2">
    <source>
        <dbReference type="EMBL" id="MBB6185388.1"/>
    </source>
</evidence>
<name>A0A841KTX1_9GAMM</name>